<name>A0A4S3IYM3_9EURO</name>
<accession>A0A4S3IYM3</accession>
<keyword evidence="2" id="KW-1185">Reference proteome</keyword>
<comment type="caution">
    <text evidence="1">The sequence shown here is derived from an EMBL/GenBank/DDBJ whole genome shotgun (WGS) entry which is preliminary data.</text>
</comment>
<dbReference type="EMBL" id="SOSA01001238">
    <property type="protein sequence ID" value="THC87395.1"/>
    <property type="molecule type" value="Genomic_DNA"/>
</dbReference>
<organism evidence="1 2">
    <name type="scientific">Aspergillus tanneri</name>
    <dbReference type="NCBI Taxonomy" id="1220188"/>
    <lineage>
        <taxon>Eukaryota</taxon>
        <taxon>Fungi</taxon>
        <taxon>Dikarya</taxon>
        <taxon>Ascomycota</taxon>
        <taxon>Pezizomycotina</taxon>
        <taxon>Eurotiomycetes</taxon>
        <taxon>Eurotiomycetidae</taxon>
        <taxon>Eurotiales</taxon>
        <taxon>Aspergillaceae</taxon>
        <taxon>Aspergillus</taxon>
        <taxon>Aspergillus subgen. Circumdati</taxon>
    </lineage>
</organism>
<dbReference type="VEuPathDB" id="FungiDB:EYZ11_013158"/>
<evidence type="ECO:0000313" key="1">
    <source>
        <dbReference type="EMBL" id="THC87395.1"/>
    </source>
</evidence>
<dbReference type="AlphaFoldDB" id="A0A4S3IYM3"/>
<protein>
    <submittedName>
        <fullName evidence="1">Uncharacterized protein</fullName>
    </submittedName>
</protein>
<proteinExistence type="predicted"/>
<evidence type="ECO:0000313" key="2">
    <source>
        <dbReference type="Proteomes" id="UP000308092"/>
    </source>
</evidence>
<gene>
    <name evidence="1" type="ORF">EYZ11_013158</name>
</gene>
<reference evidence="1 2" key="1">
    <citation type="submission" date="2019-03" db="EMBL/GenBank/DDBJ databases">
        <title>The genome sequence of a newly discovered highly antifungal drug resistant Aspergillus species, Aspergillus tanneri NIH 1004.</title>
        <authorList>
            <person name="Mounaud S."/>
            <person name="Singh I."/>
            <person name="Joardar V."/>
            <person name="Pakala S."/>
            <person name="Pakala S."/>
            <person name="Venepally P."/>
            <person name="Hoover J."/>
            <person name="Nierman W."/>
            <person name="Chung J."/>
            <person name="Losada L."/>
        </authorList>
    </citation>
    <scope>NUCLEOTIDE SEQUENCE [LARGE SCALE GENOMIC DNA]</scope>
    <source>
        <strain evidence="1 2">NIH1004</strain>
    </source>
</reference>
<dbReference type="Proteomes" id="UP000308092">
    <property type="component" value="Unassembled WGS sequence"/>
</dbReference>
<sequence length="74" mass="8467">MAVIRGIDYEANNRKFQEDIPRIEQWAIQIGPSFATKKIDLTHLTRKKGEQRKEQLVGFTISVLLGVMVGIKKI</sequence>